<organism evidence="1 2">
    <name type="scientific">Enterococcus wangshanyuanii</name>
    <dbReference type="NCBI Taxonomy" id="2005703"/>
    <lineage>
        <taxon>Bacteria</taxon>
        <taxon>Bacillati</taxon>
        <taxon>Bacillota</taxon>
        <taxon>Bacilli</taxon>
        <taxon>Lactobacillales</taxon>
        <taxon>Enterococcaceae</taxon>
        <taxon>Enterococcus</taxon>
    </lineage>
</organism>
<comment type="caution">
    <text evidence="1">The sequence shown here is derived from an EMBL/GenBank/DDBJ whole genome shotgun (WGS) entry which is preliminary data.</text>
</comment>
<proteinExistence type="predicted"/>
<reference evidence="2" key="1">
    <citation type="journal article" date="2019" name="Int. J. Syst. Evol. Microbiol.">
        <title>The Global Catalogue of Microorganisms (GCM) 10K type strain sequencing project: providing services to taxonomists for standard genome sequencing and annotation.</title>
        <authorList>
            <consortium name="The Broad Institute Genomics Platform"/>
            <consortium name="The Broad Institute Genome Sequencing Center for Infectious Disease"/>
            <person name="Wu L."/>
            <person name="Ma J."/>
        </authorList>
    </citation>
    <scope>NUCLEOTIDE SEQUENCE [LARGE SCALE GENOMIC DNA]</scope>
    <source>
        <strain evidence="2">CGMCC 1.15942</strain>
    </source>
</reference>
<dbReference type="Proteomes" id="UP000630615">
    <property type="component" value="Unassembled WGS sequence"/>
</dbReference>
<keyword evidence="2" id="KW-1185">Reference proteome</keyword>
<protein>
    <recommendedName>
        <fullName evidence="3">DUF2399 domain-containing protein</fullName>
    </recommendedName>
</protein>
<accession>A0ABQ1NHF6</accession>
<dbReference type="RefSeq" id="WP_227011195.1">
    <property type="nucleotide sequence ID" value="NZ_BMKI01000001.1"/>
</dbReference>
<sequence>MKIEYVPKRFRAESLQMIERVNQVIEEYQEKGYDLTLRQVYYQLVATDLIPNSERSYKNLGTLINDGRLAGVIDWNSIIDRTRSIRGLRSDENPQDAIRRAFAHYRLDKWKNQPYHIEVWVEKDALAGVIGSICNDIDVDYFSCRGYTSQSEMWRAARRLMYYEQKGKETVILHLGDHDPSGIDMSRDIIERLNLFGASPEFKRLALNMDQIETYNPPPNPAKLSDSRAKGYISQYGHSSWELDALKPEVLKALINDNVDPYIDQDLLQETKFQEKEDISLMDDLQINWEEVQEFLEERGYE</sequence>
<evidence type="ECO:0000313" key="2">
    <source>
        <dbReference type="Proteomes" id="UP000630615"/>
    </source>
</evidence>
<dbReference type="InterPro" id="IPR036078">
    <property type="entry name" value="Spo11/TopoVI_A_sf"/>
</dbReference>
<evidence type="ECO:0000313" key="1">
    <source>
        <dbReference type="EMBL" id="GGC74755.1"/>
    </source>
</evidence>
<evidence type="ECO:0008006" key="3">
    <source>
        <dbReference type="Google" id="ProtNLM"/>
    </source>
</evidence>
<dbReference type="SUPFAM" id="SSF56726">
    <property type="entry name" value="DNA topoisomerase IV, alpha subunit"/>
    <property type="match status" value="1"/>
</dbReference>
<gene>
    <name evidence="1" type="ORF">GCM10011573_00340</name>
</gene>
<dbReference type="EMBL" id="BMKI01000001">
    <property type="protein sequence ID" value="GGC74755.1"/>
    <property type="molecule type" value="Genomic_DNA"/>
</dbReference>
<name>A0ABQ1NHF6_9ENTE</name>